<comment type="caution">
    <text evidence="2">The sequence shown here is derived from an EMBL/GenBank/DDBJ whole genome shotgun (WGS) entry which is preliminary data.</text>
</comment>
<reference evidence="3" key="3">
    <citation type="submission" date="2017-08" db="EMBL/GenBank/DDBJ databases">
        <title>Trichoderma gamsii strain T6085, whole genome shotgun sequencing project.</title>
        <authorList>
            <person name="Baroncelli R."/>
        </authorList>
    </citation>
    <scope>NUCLEOTIDE SEQUENCE</scope>
    <source>
        <strain evidence="3">T6085</strain>
    </source>
</reference>
<reference evidence="2 5" key="2">
    <citation type="submission" date="2017-02" db="EMBL/GenBank/DDBJ databases">
        <title>Genomes of Trichoderma spp. with biocontrol activity.</title>
        <authorList>
            <person name="Gardiner D."/>
            <person name="Kazan K."/>
            <person name="Vos C."/>
            <person name="Harvey P."/>
        </authorList>
    </citation>
    <scope>NUCLEOTIDE SEQUENCE [LARGE SCALE GENOMIC DNA]</scope>
    <source>
        <strain evidence="2 5">A5MH</strain>
    </source>
</reference>
<dbReference type="AlphaFoldDB" id="A0A0W7VEQ6"/>
<proteinExistence type="predicted"/>
<evidence type="ECO:0000256" key="1">
    <source>
        <dbReference type="SAM" id="MobiDB-lite"/>
    </source>
</evidence>
<gene>
    <name evidence="3" type="ORF">TGAM01_v200841</name>
    <name evidence="2" type="ORF">TGAMA5MH_03653</name>
</gene>
<dbReference type="Proteomes" id="UP000236546">
    <property type="component" value="Unassembled WGS sequence"/>
</dbReference>
<feature type="region of interest" description="Disordered" evidence="1">
    <location>
        <begin position="73"/>
        <end position="101"/>
    </location>
</feature>
<reference evidence="3 4" key="1">
    <citation type="journal article" date="2016" name="Genome Announc.">
        <title>Draft Whole-Genome Sequence of Trichoderma gamsii T6085, a Promising Biocontrol Agent of Fusarium Head Blight on Wheat.</title>
        <authorList>
            <person name="Baroncelli R."/>
            <person name="Zapparata A."/>
            <person name="Piaggeschi G."/>
            <person name="Sarrocco S."/>
            <person name="Vannacci G."/>
        </authorList>
    </citation>
    <scope>NUCLEOTIDE SEQUENCE [LARGE SCALE GENOMIC DNA]</scope>
    <source>
        <strain evidence="3 4">T6085</strain>
    </source>
</reference>
<organism evidence="2 5">
    <name type="scientific">Trichoderma gamsii</name>
    <dbReference type="NCBI Taxonomy" id="398673"/>
    <lineage>
        <taxon>Eukaryota</taxon>
        <taxon>Fungi</taxon>
        <taxon>Dikarya</taxon>
        <taxon>Ascomycota</taxon>
        <taxon>Pezizomycotina</taxon>
        <taxon>Sordariomycetes</taxon>
        <taxon>Hypocreomycetidae</taxon>
        <taxon>Hypocreales</taxon>
        <taxon>Hypocreaceae</taxon>
        <taxon>Trichoderma</taxon>
    </lineage>
</organism>
<dbReference type="RefSeq" id="XP_018657904.1">
    <property type="nucleotide sequence ID" value="XM_018808914.2"/>
</dbReference>
<evidence type="ECO:0000313" key="5">
    <source>
        <dbReference type="Proteomes" id="UP000236546"/>
    </source>
</evidence>
<protein>
    <submittedName>
        <fullName evidence="2">Uncharacterized protein</fullName>
    </submittedName>
</protein>
<dbReference type="Proteomes" id="UP000054821">
    <property type="component" value="Unassembled WGS sequence"/>
</dbReference>
<dbReference type="OrthoDB" id="5391950at2759"/>
<dbReference type="EMBL" id="MTYH01000029">
    <property type="protein sequence ID" value="PNP44524.1"/>
    <property type="molecule type" value="Genomic_DNA"/>
</dbReference>
<dbReference type="GeneID" id="29988997"/>
<feature type="compositionally biased region" description="Basic and acidic residues" evidence="1">
    <location>
        <begin position="241"/>
        <end position="252"/>
    </location>
</feature>
<accession>A0A0W7VEQ6</accession>
<feature type="region of interest" description="Disordered" evidence="1">
    <location>
        <begin position="202"/>
        <end position="292"/>
    </location>
</feature>
<evidence type="ECO:0000313" key="2">
    <source>
        <dbReference type="EMBL" id="PNP44524.1"/>
    </source>
</evidence>
<feature type="compositionally biased region" description="Basic residues" evidence="1">
    <location>
        <begin position="268"/>
        <end position="278"/>
    </location>
</feature>
<keyword evidence="4" id="KW-1185">Reference proteome</keyword>
<name>A0A0W7VEQ6_9HYPO</name>
<evidence type="ECO:0000313" key="4">
    <source>
        <dbReference type="Proteomes" id="UP000054821"/>
    </source>
</evidence>
<feature type="region of interest" description="Disordered" evidence="1">
    <location>
        <begin position="149"/>
        <end position="184"/>
    </location>
</feature>
<evidence type="ECO:0000313" key="3">
    <source>
        <dbReference type="EMBL" id="PON30401.1"/>
    </source>
</evidence>
<sequence>MTESVNATPKRKRESDISPSPLKFSFDLSATGPPEDGNNSPHSSTVVHRFRGLALGSGSRVVEAADEMDIEFDEATRKRHRSDEGAHTIAEMQPALIPQPELALQPETELKPEMGTGEVMETALHPSLQLEVPHPSTEGLLQNTYPSINRLSESQSRNKRAGTPPLRFKKGHPHEGLSEADDEAEVVDPLRASLTWHEDEITIYDPNDKDDDGTGINGIGFKPTPALAHARVMKRRQQMAEYRKREENEARNKRSQRRRGDVATPARRDHKSLPSRKVRFTDGESRNLTMTA</sequence>
<dbReference type="EMBL" id="JPDN02000002">
    <property type="protein sequence ID" value="PON30401.1"/>
    <property type="molecule type" value="Genomic_DNA"/>
</dbReference>
<feature type="region of interest" description="Disordered" evidence="1">
    <location>
        <begin position="1"/>
        <end position="45"/>
    </location>
</feature>